<dbReference type="PROSITE" id="PS00027">
    <property type="entry name" value="HOMEOBOX_1"/>
    <property type="match status" value="1"/>
</dbReference>
<dbReference type="PANTHER" id="PTHR24340">
    <property type="entry name" value="HOMEOBOX PROTEIN NKX"/>
    <property type="match status" value="1"/>
</dbReference>
<evidence type="ECO:0000259" key="8">
    <source>
        <dbReference type="PROSITE" id="PS50071"/>
    </source>
</evidence>
<feature type="domain" description="Homeobox" evidence="8">
    <location>
        <begin position="556"/>
        <end position="616"/>
    </location>
</feature>
<dbReference type="SMART" id="SM00389">
    <property type="entry name" value="HOX"/>
    <property type="match status" value="1"/>
</dbReference>
<dbReference type="GO" id="GO:0000978">
    <property type="term" value="F:RNA polymerase II cis-regulatory region sequence-specific DNA binding"/>
    <property type="evidence" value="ECO:0007669"/>
    <property type="project" value="TreeGrafter"/>
</dbReference>
<keyword evidence="2 5" id="KW-0238">DNA-binding</keyword>
<evidence type="ECO:0000256" key="6">
    <source>
        <dbReference type="RuleBase" id="RU000682"/>
    </source>
</evidence>
<evidence type="ECO:0000256" key="7">
    <source>
        <dbReference type="SAM" id="MobiDB-lite"/>
    </source>
</evidence>
<dbReference type="InterPro" id="IPR017970">
    <property type="entry name" value="Homeobox_CS"/>
</dbReference>
<comment type="caution">
    <text evidence="9">The sequence shown here is derived from an EMBL/GenBank/DDBJ whole genome shotgun (WGS) entry which is preliminary data.</text>
</comment>
<dbReference type="PANTHER" id="PTHR24340:SF37">
    <property type="entry name" value="HOMEOBOX PROTEIN SLOU"/>
    <property type="match status" value="1"/>
</dbReference>
<organism evidence="9 10">
    <name type="scientific">Biomphalaria pfeifferi</name>
    <name type="common">Bloodfluke planorb</name>
    <name type="synonym">Freshwater snail</name>
    <dbReference type="NCBI Taxonomy" id="112525"/>
    <lineage>
        <taxon>Eukaryota</taxon>
        <taxon>Metazoa</taxon>
        <taxon>Spiralia</taxon>
        <taxon>Lophotrochozoa</taxon>
        <taxon>Mollusca</taxon>
        <taxon>Gastropoda</taxon>
        <taxon>Heterobranchia</taxon>
        <taxon>Euthyneura</taxon>
        <taxon>Panpulmonata</taxon>
        <taxon>Hygrophila</taxon>
        <taxon>Lymnaeoidea</taxon>
        <taxon>Planorbidae</taxon>
        <taxon>Biomphalaria</taxon>
    </lineage>
</organism>
<dbReference type="PRINTS" id="PR00024">
    <property type="entry name" value="HOMEOBOX"/>
</dbReference>
<feature type="compositionally biased region" description="Low complexity" evidence="7">
    <location>
        <begin position="334"/>
        <end position="351"/>
    </location>
</feature>
<reference evidence="9" key="2">
    <citation type="submission" date="2023-04" db="EMBL/GenBank/DDBJ databases">
        <authorList>
            <person name="Bu L."/>
            <person name="Lu L."/>
            <person name="Laidemitt M.R."/>
            <person name="Zhang S.M."/>
            <person name="Mutuku M."/>
            <person name="Mkoji G."/>
            <person name="Steinauer M."/>
            <person name="Loker E.S."/>
        </authorList>
    </citation>
    <scope>NUCLEOTIDE SEQUENCE</scope>
    <source>
        <strain evidence="9">KasaAsao</strain>
        <tissue evidence="9">Whole Snail</tissue>
    </source>
</reference>
<feature type="compositionally biased region" description="Basic residues" evidence="7">
    <location>
        <begin position="112"/>
        <end position="125"/>
    </location>
</feature>
<dbReference type="InterPro" id="IPR050394">
    <property type="entry name" value="Homeobox_NK-like"/>
</dbReference>
<evidence type="ECO:0000313" key="9">
    <source>
        <dbReference type="EMBL" id="KAK0048591.1"/>
    </source>
</evidence>
<sequence length="689" mass="75156">MSIVSANKLLEWAGPTRVSGFLKERKRFDISLPDRGRNTKIPQTNFFSSRMDSSERMGVRGDSRGSSDEADASSRLEDKTVSQNMFIDSDLEEGGHSLYSNKDKNKLNRSSGLKHKHQQQKAKLSKKNESRLIVNGSASSLATRKAVAAVVKTSATKSLAPSQLGTPSTPELPFSPPHAMMPTPSSYSETLRHGCVAKSEQDHTFPSHGSLRVADMISADYNNRAKADFRLSGIFSKDSGGLVSESNVLAFYQKAMGLSARPGTHFTDNLTVSSKLNLTTYSSSRSPISPERRSPVHSAISPDSFHSPTLRPGDRVEDRSDSSSRYSPYPPRTSTPSSPLPSQQQLSRTSPVSGTQENCQSSRKLPDVHENACNTNEKLDNQSDLVQGESTDYSDVKNPATKSSSSNGLPEGANRDTLQSSPSAGSPPASPHAIPQQRTPHKTTAFSVADILDPSKFNGATKTPVWNPWRPVVTGLANPGLSHVHDDHKSPLKSLSQGLHHDDDISVTSSQENFDPDDDADMCDENGKPLGDEDSDDEKRNLDDSGNNSGDSSKQGKPRRARTAFTYEQLVALENKFKTTRYLSVCERLNLALSLNLTETQVKIWFQNRRTKWKKQNPGLDVNSPTIPPSSGGFGSFSSPYSSMLYGQSLHPYLPSAGLMSPLSILRAHGSYASGQNPAVYYPYFNQTT</sequence>
<feature type="region of interest" description="Disordered" evidence="7">
    <location>
        <begin position="480"/>
        <end position="561"/>
    </location>
</feature>
<reference evidence="9" key="1">
    <citation type="journal article" date="2023" name="PLoS Negl. Trop. Dis.">
        <title>A genome sequence for Biomphalaria pfeifferi, the major vector snail for the human-infecting parasite Schistosoma mansoni.</title>
        <authorList>
            <person name="Bu L."/>
            <person name="Lu L."/>
            <person name="Laidemitt M.R."/>
            <person name="Zhang S.M."/>
            <person name="Mutuku M."/>
            <person name="Mkoji G."/>
            <person name="Steinauer M."/>
            <person name="Loker E.S."/>
        </authorList>
    </citation>
    <scope>NUCLEOTIDE SEQUENCE</scope>
    <source>
        <strain evidence="9">KasaAsao</strain>
    </source>
</reference>
<feature type="compositionally biased region" description="Polar residues" evidence="7">
    <location>
        <begin position="352"/>
        <end position="363"/>
    </location>
</feature>
<keyword evidence="4 5" id="KW-0539">Nucleus</keyword>
<feature type="compositionally biased region" description="Polar residues" evidence="7">
    <location>
        <begin position="40"/>
        <end position="51"/>
    </location>
</feature>
<feature type="compositionally biased region" description="Low complexity" evidence="7">
    <location>
        <begin position="420"/>
        <end position="435"/>
    </location>
</feature>
<feature type="DNA-binding region" description="Homeobox" evidence="5">
    <location>
        <begin position="558"/>
        <end position="617"/>
    </location>
</feature>
<feature type="compositionally biased region" description="Basic and acidic residues" evidence="7">
    <location>
        <begin position="312"/>
        <end position="322"/>
    </location>
</feature>
<feature type="compositionally biased region" description="Acidic residues" evidence="7">
    <location>
        <begin position="514"/>
        <end position="524"/>
    </location>
</feature>
<evidence type="ECO:0000313" key="10">
    <source>
        <dbReference type="Proteomes" id="UP001233172"/>
    </source>
</evidence>
<evidence type="ECO:0000256" key="2">
    <source>
        <dbReference type="ARBA" id="ARBA00023125"/>
    </source>
</evidence>
<feature type="region of interest" description="Disordered" evidence="7">
    <location>
        <begin position="280"/>
        <end position="441"/>
    </location>
</feature>
<dbReference type="AlphaFoldDB" id="A0AAD8F328"/>
<keyword evidence="3 5" id="KW-0371">Homeobox</keyword>
<accession>A0AAD8F328</accession>
<feature type="compositionally biased region" description="Low complexity" evidence="7">
    <location>
        <begin position="544"/>
        <end position="553"/>
    </location>
</feature>
<dbReference type="InterPro" id="IPR020479">
    <property type="entry name" value="HD_metazoa"/>
</dbReference>
<evidence type="ECO:0000256" key="3">
    <source>
        <dbReference type="ARBA" id="ARBA00023155"/>
    </source>
</evidence>
<evidence type="ECO:0000256" key="5">
    <source>
        <dbReference type="PROSITE-ProRule" id="PRU00108"/>
    </source>
</evidence>
<comment type="subcellular location">
    <subcellularLocation>
        <location evidence="1 5 6">Nucleus</location>
    </subcellularLocation>
</comment>
<proteinExistence type="predicted"/>
<name>A0AAD8F328_BIOPF</name>
<gene>
    <name evidence="9" type="ORF">Bpfe_022034</name>
</gene>
<feature type="region of interest" description="Disordered" evidence="7">
    <location>
        <begin position="33"/>
        <end position="128"/>
    </location>
</feature>
<dbReference type="InterPro" id="IPR009057">
    <property type="entry name" value="Homeodomain-like_sf"/>
</dbReference>
<feature type="compositionally biased region" description="Basic and acidic residues" evidence="7">
    <location>
        <begin position="525"/>
        <end position="543"/>
    </location>
</feature>
<dbReference type="GO" id="GO:0000981">
    <property type="term" value="F:DNA-binding transcription factor activity, RNA polymerase II-specific"/>
    <property type="evidence" value="ECO:0007669"/>
    <property type="project" value="InterPro"/>
</dbReference>
<dbReference type="FunFam" id="1.10.10.60:FF:000836">
    <property type="match status" value="1"/>
</dbReference>
<dbReference type="Pfam" id="PF00046">
    <property type="entry name" value="Homeodomain"/>
    <property type="match status" value="1"/>
</dbReference>
<dbReference type="Proteomes" id="UP001233172">
    <property type="component" value="Unassembled WGS sequence"/>
</dbReference>
<dbReference type="SUPFAM" id="SSF46689">
    <property type="entry name" value="Homeodomain-like"/>
    <property type="match status" value="1"/>
</dbReference>
<evidence type="ECO:0000256" key="1">
    <source>
        <dbReference type="ARBA" id="ARBA00004123"/>
    </source>
</evidence>
<dbReference type="GO" id="GO:0005634">
    <property type="term" value="C:nucleus"/>
    <property type="evidence" value="ECO:0007669"/>
    <property type="project" value="UniProtKB-SubCell"/>
</dbReference>
<evidence type="ECO:0000256" key="4">
    <source>
        <dbReference type="ARBA" id="ARBA00023242"/>
    </source>
</evidence>
<dbReference type="CDD" id="cd00086">
    <property type="entry name" value="homeodomain"/>
    <property type="match status" value="1"/>
</dbReference>
<feature type="non-terminal residue" evidence="9">
    <location>
        <position position="1"/>
    </location>
</feature>
<feature type="compositionally biased region" description="Basic and acidic residues" evidence="7">
    <location>
        <begin position="52"/>
        <end position="80"/>
    </location>
</feature>
<dbReference type="EMBL" id="JASAOG010000136">
    <property type="protein sequence ID" value="KAK0048591.1"/>
    <property type="molecule type" value="Genomic_DNA"/>
</dbReference>
<feature type="compositionally biased region" description="Polar residues" evidence="7">
    <location>
        <begin position="372"/>
        <end position="393"/>
    </location>
</feature>
<dbReference type="Gene3D" id="1.10.10.60">
    <property type="entry name" value="Homeodomain-like"/>
    <property type="match status" value="1"/>
</dbReference>
<protein>
    <submittedName>
        <fullName evidence="9">Homeobox protein slou</fullName>
    </submittedName>
</protein>
<dbReference type="InterPro" id="IPR001356">
    <property type="entry name" value="HD"/>
</dbReference>
<dbReference type="PROSITE" id="PS50071">
    <property type="entry name" value="HOMEOBOX_2"/>
    <property type="match status" value="1"/>
</dbReference>
<dbReference type="GO" id="GO:0030154">
    <property type="term" value="P:cell differentiation"/>
    <property type="evidence" value="ECO:0007669"/>
    <property type="project" value="TreeGrafter"/>
</dbReference>
<keyword evidence="10" id="KW-1185">Reference proteome</keyword>